<dbReference type="GO" id="GO:0005737">
    <property type="term" value="C:cytoplasm"/>
    <property type="evidence" value="ECO:0007669"/>
    <property type="project" value="TreeGrafter"/>
</dbReference>
<dbReference type="RefSeq" id="WP_201834876.1">
    <property type="nucleotide sequence ID" value="NZ_JAERRK010000005.1"/>
</dbReference>
<dbReference type="AlphaFoldDB" id="A0A937JPR1"/>
<keyword evidence="1" id="KW-0596">Phosphopantetheine</keyword>
<reference evidence="4" key="1">
    <citation type="submission" date="2021-01" db="EMBL/GenBank/DDBJ databases">
        <title>WGS of actinomycetes isolated from Thailand.</title>
        <authorList>
            <person name="Thawai C."/>
        </authorList>
    </citation>
    <scope>NUCLEOTIDE SEQUENCE</scope>
    <source>
        <strain evidence="4">RCU-197</strain>
    </source>
</reference>
<dbReference type="GO" id="GO:0044550">
    <property type="term" value="P:secondary metabolite biosynthetic process"/>
    <property type="evidence" value="ECO:0007669"/>
    <property type="project" value="TreeGrafter"/>
</dbReference>
<dbReference type="Gene3D" id="3.40.50.1820">
    <property type="entry name" value="alpha/beta hydrolase"/>
    <property type="match status" value="1"/>
</dbReference>
<dbReference type="GO" id="GO:0043041">
    <property type="term" value="P:amino acid activation for nonribosomal peptide biosynthetic process"/>
    <property type="evidence" value="ECO:0007669"/>
    <property type="project" value="TreeGrafter"/>
</dbReference>
<dbReference type="InterPro" id="IPR045851">
    <property type="entry name" value="AMP-bd_C_sf"/>
</dbReference>
<dbReference type="PROSITE" id="PS00455">
    <property type="entry name" value="AMP_BINDING"/>
    <property type="match status" value="1"/>
</dbReference>
<evidence type="ECO:0000259" key="3">
    <source>
        <dbReference type="PROSITE" id="PS50075"/>
    </source>
</evidence>
<dbReference type="InterPro" id="IPR010071">
    <property type="entry name" value="AA_adenyl_dom"/>
</dbReference>
<dbReference type="InterPro" id="IPR006162">
    <property type="entry name" value="Ppantetheine_attach_site"/>
</dbReference>
<keyword evidence="2" id="KW-0597">Phosphoprotein</keyword>
<dbReference type="PROSITE" id="PS00012">
    <property type="entry name" value="PHOSPHOPANTETHEINE"/>
    <property type="match status" value="1"/>
</dbReference>
<accession>A0A937JPR1</accession>
<sequence>MVQGDFQVADAGNSWTIQQFFEESVRNSPDGIALEYEGDSLSYAELNHRANKLAHHLRDVCGVRPDDTVAILVRHPPSVIVAALATLKAGGAYVPLDPDNPPAVTHRIVEHVGPRAMVVESSTAVGAAFFSGELFVIDVMSRLLGTPDSDPVPISGPADLAYVIYTSGTTGMPKGIAVEHRSIVNTITWRNSYYGFTSDDVTLAIPRPSFDSSVEDILCALTSGAKLLLPRPDRITDRQYLVDLMTCRDVTHFLITPGLYRRLLVGMEAASVKALRSVTVAGEWFTTDLVREHYARLPDVALLNEYGPSENSVCSTVHRLTPTDPTVLIGKPIDHTHAYVLDASGNVVQPGGCGELHLTGAGLARGYVGDAALTAERFVTPSSGPFAGRRAYKSGDIVRVHEDGVLEFVERRDQQVKVRGRRVELGSVAEVLERDSTVEHVALHWNGADTVTPRLVAFVVGPTAQDIERLSAATRDNLPEYMVPSAVIPIDAVPLTRHGKVDTAALAARYEEFLGRPGAAPEPSTHAEAVLLDIWQQIFAPLAVGLDEDFFDLGGDSLSVMDLVAEVEKRMGVQLDNSDPYLGRTIQSLARIIENLQNTETEIS</sequence>
<dbReference type="InterPro" id="IPR020845">
    <property type="entry name" value="AMP-binding_CS"/>
</dbReference>
<dbReference type="SUPFAM" id="SSF56801">
    <property type="entry name" value="Acetyl-CoA synthetase-like"/>
    <property type="match status" value="1"/>
</dbReference>
<dbReference type="Gene3D" id="3.40.50.980">
    <property type="match status" value="2"/>
</dbReference>
<proteinExistence type="predicted"/>
<dbReference type="GO" id="GO:0031177">
    <property type="term" value="F:phosphopantetheine binding"/>
    <property type="evidence" value="ECO:0007669"/>
    <property type="project" value="TreeGrafter"/>
</dbReference>
<dbReference type="Gene3D" id="3.30.300.30">
    <property type="match status" value="1"/>
</dbReference>
<dbReference type="PROSITE" id="PS50075">
    <property type="entry name" value="CARRIER"/>
    <property type="match status" value="1"/>
</dbReference>
<dbReference type="Proteomes" id="UP000661858">
    <property type="component" value="Unassembled WGS sequence"/>
</dbReference>
<dbReference type="EMBL" id="JAERRK010000005">
    <property type="protein sequence ID" value="MBL1082708.1"/>
    <property type="molecule type" value="Genomic_DNA"/>
</dbReference>
<dbReference type="PANTHER" id="PTHR45527:SF1">
    <property type="entry name" value="FATTY ACID SYNTHASE"/>
    <property type="match status" value="1"/>
</dbReference>
<evidence type="ECO:0000256" key="1">
    <source>
        <dbReference type="ARBA" id="ARBA00022450"/>
    </source>
</evidence>
<dbReference type="InterPro" id="IPR025110">
    <property type="entry name" value="AMP-bd_C"/>
</dbReference>
<evidence type="ECO:0000256" key="2">
    <source>
        <dbReference type="ARBA" id="ARBA00022553"/>
    </source>
</evidence>
<evidence type="ECO:0000313" key="4">
    <source>
        <dbReference type="EMBL" id="MBL1082708.1"/>
    </source>
</evidence>
<comment type="caution">
    <text evidence="4">The sequence shown here is derived from an EMBL/GenBank/DDBJ whole genome shotgun (WGS) entry which is preliminary data.</text>
</comment>
<gene>
    <name evidence="4" type="ORF">JK359_12080</name>
</gene>
<dbReference type="FunFam" id="3.40.50.980:FF:000001">
    <property type="entry name" value="Non-ribosomal peptide synthetase"/>
    <property type="match status" value="1"/>
</dbReference>
<name>A0A937JPR1_9ACTN</name>
<dbReference type="InterPro" id="IPR029058">
    <property type="entry name" value="AB_hydrolase_fold"/>
</dbReference>
<dbReference type="CDD" id="cd05930">
    <property type="entry name" value="A_NRPS"/>
    <property type="match status" value="1"/>
</dbReference>
<evidence type="ECO:0000313" key="5">
    <source>
        <dbReference type="Proteomes" id="UP000661858"/>
    </source>
</evidence>
<dbReference type="SUPFAM" id="SSF47336">
    <property type="entry name" value="ACP-like"/>
    <property type="match status" value="1"/>
</dbReference>
<organism evidence="4 5">
    <name type="scientific">Streptomyces actinomycinicus</name>
    <dbReference type="NCBI Taxonomy" id="1695166"/>
    <lineage>
        <taxon>Bacteria</taxon>
        <taxon>Bacillati</taxon>
        <taxon>Actinomycetota</taxon>
        <taxon>Actinomycetes</taxon>
        <taxon>Kitasatosporales</taxon>
        <taxon>Streptomycetaceae</taxon>
        <taxon>Streptomyces</taxon>
    </lineage>
</organism>
<dbReference type="PANTHER" id="PTHR45527">
    <property type="entry name" value="NONRIBOSOMAL PEPTIDE SYNTHETASE"/>
    <property type="match status" value="1"/>
</dbReference>
<dbReference type="NCBIfam" id="TIGR01733">
    <property type="entry name" value="AA-adenyl-dom"/>
    <property type="match status" value="1"/>
</dbReference>
<dbReference type="InterPro" id="IPR000873">
    <property type="entry name" value="AMP-dep_synth/lig_dom"/>
</dbReference>
<dbReference type="Pfam" id="PF00501">
    <property type="entry name" value="AMP-binding"/>
    <property type="match status" value="1"/>
</dbReference>
<dbReference type="Pfam" id="PF13193">
    <property type="entry name" value="AMP-binding_C"/>
    <property type="match status" value="1"/>
</dbReference>
<dbReference type="InterPro" id="IPR009081">
    <property type="entry name" value="PP-bd_ACP"/>
</dbReference>
<keyword evidence="5" id="KW-1185">Reference proteome</keyword>
<feature type="domain" description="Carrier" evidence="3">
    <location>
        <begin position="522"/>
        <end position="597"/>
    </location>
</feature>
<dbReference type="Pfam" id="PF00550">
    <property type="entry name" value="PP-binding"/>
    <property type="match status" value="1"/>
</dbReference>
<protein>
    <submittedName>
        <fullName evidence="4">Non-ribosomal peptide synthetase</fullName>
    </submittedName>
</protein>
<dbReference type="Gene3D" id="2.30.38.10">
    <property type="entry name" value="Luciferase, Domain 3"/>
    <property type="match status" value="1"/>
</dbReference>
<dbReference type="InterPro" id="IPR036736">
    <property type="entry name" value="ACP-like_sf"/>
</dbReference>